<keyword evidence="3" id="KW-1185">Reference proteome</keyword>
<keyword evidence="2" id="KW-0808">Transferase</keyword>
<evidence type="ECO:0000313" key="2">
    <source>
        <dbReference type="EMBL" id="TCO30455.1"/>
    </source>
</evidence>
<dbReference type="Proteomes" id="UP000294508">
    <property type="component" value="Unassembled WGS sequence"/>
</dbReference>
<dbReference type="CDD" id="cd04301">
    <property type="entry name" value="NAT_SF"/>
    <property type="match status" value="1"/>
</dbReference>
<dbReference type="OrthoDB" id="275336at2"/>
<dbReference type="SUPFAM" id="SSF55729">
    <property type="entry name" value="Acyl-CoA N-acyltransferases (Nat)"/>
    <property type="match status" value="1"/>
</dbReference>
<dbReference type="InterPro" id="IPR016181">
    <property type="entry name" value="Acyl_CoA_acyltransferase"/>
</dbReference>
<dbReference type="AlphaFoldDB" id="A0A4R2HL43"/>
<dbReference type="RefSeq" id="WP_132210111.1">
    <property type="nucleotide sequence ID" value="NZ_SLWN01000005.1"/>
</dbReference>
<organism evidence="2 3">
    <name type="scientific">Kribbella steppae</name>
    <dbReference type="NCBI Taxonomy" id="2512223"/>
    <lineage>
        <taxon>Bacteria</taxon>
        <taxon>Bacillati</taxon>
        <taxon>Actinomycetota</taxon>
        <taxon>Actinomycetes</taxon>
        <taxon>Propionibacteriales</taxon>
        <taxon>Kribbellaceae</taxon>
        <taxon>Kribbella</taxon>
    </lineage>
</organism>
<evidence type="ECO:0000259" key="1">
    <source>
        <dbReference type="PROSITE" id="PS51186"/>
    </source>
</evidence>
<evidence type="ECO:0000313" key="3">
    <source>
        <dbReference type="Proteomes" id="UP000294508"/>
    </source>
</evidence>
<protein>
    <submittedName>
        <fullName evidence="2">Acetyltransferase (GNAT) family protein</fullName>
    </submittedName>
</protein>
<accession>A0A4R2HL43</accession>
<feature type="domain" description="N-acetyltransferase" evidence="1">
    <location>
        <begin position="23"/>
        <end position="162"/>
    </location>
</feature>
<dbReference type="Gene3D" id="3.40.630.30">
    <property type="match status" value="1"/>
</dbReference>
<sequence>MMLCLELTSPTQLVPGSPPPAPLALDAVRADAAPLIRTLYNRIWDPIGPSGRSTWTEAQWTAELTLPGIHTWLAVVTDEVAGFVELSAEPSGDVGIVVFGLVPEYQSKGFGGALLTLATQTAWHLNTPTTRVYLHTNPHEHPHTLPNYQSRGFRIVEPKPGQ</sequence>
<name>A0A4R2HL43_9ACTN</name>
<dbReference type="Pfam" id="PF00583">
    <property type="entry name" value="Acetyltransf_1"/>
    <property type="match status" value="1"/>
</dbReference>
<gene>
    <name evidence="2" type="ORF">EV652_105450</name>
</gene>
<dbReference type="EMBL" id="SLWN01000005">
    <property type="protein sequence ID" value="TCO30455.1"/>
    <property type="molecule type" value="Genomic_DNA"/>
</dbReference>
<dbReference type="InterPro" id="IPR000182">
    <property type="entry name" value="GNAT_dom"/>
</dbReference>
<reference evidence="2 3" key="1">
    <citation type="journal article" date="2015" name="Stand. Genomic Sci.">
        <title>Genomic Encyclopedia of Bacterial and Archaeal Type Strains, Phase III: the genomes of soil and plant-associated and newly described type strains.</title>
        <authorList>
            <person name="Whitman W.B."/>
            <person name="Woyke T."/>
            <person name="Klenk H.P."/>
            <person name="Zhou Y."/>
            <person name="Lilburn T.G."/>
            <person name="Beck B.J."/>
            <person name="De Vos P."/>
            <person name="Vandamme P."/>
            <person name="Eisen J.A."/>
            <person name="Garrity G."/>
            <person name="Hugenholtz P."/>
            <person name="Kyrpides N.C."/>
        </authorList>
    </citation>
    <scope>NUCLEOTIDE SEQUENCE [LARGE SCALE GENOMIC DNA]</scope>
    <source>
        <strain evidence="2 3">VKM Ac-2572</strain>
    </source>
</reference>
<dbReference type="GO" id="GO:0016747">
    <property type="term" value="F:acyltransferase activity, transferring groups other than amino-acyl groups"/>
    <property type="evidence" value="ECO:0007669"/>
    <property type="project" value="InterPro"/>
</dbReference>
<proteinExistence type="predicted"/>
<dbReference type="PROSITE" id="PS51186">
    <property type="entry name" value="GNAT"/>
    <property type="match status" value="1"/>
</dbReference>
<comment type="caution">
    <text evidence="2">The sequence shown here is derived from an EMBL/GenBank/DDBJ whole genome shotgun (WGS) entry which is preliminary data.</text>
</comment>